<gene>
    <name evidence="2" type="ORF">HS088_TW04G01242</name>
</gene>
<dbReference type="Gene3D" id="2.40.40.10">
    <property type="entry name" value="RlpA-like domain"/>
    <property type="match status" value="1"/>
</dbReference>
<dbReference type="InParanoid" id="A0A7J7DSK1"/>
<dbReference type="InterPro" id="IPR036908">
    <property type="entry name" value="RlpA-like_sf"/>
</dbReference>
<proteinExistence type="predicted"/>
<name>A0A7J7DSK1_TRIWF</name>
<keyword evidence="3" id="KW-1185">Reference proteome</keyword>
<comment type="caution">
    <text evidence="2">The sequence shown here is derived from an EMBL/GenBank/DDBJ whole genome shotgun (WGS) entry which is preliminary data.</text>
</comment>
<evidence type="ECO:0000313" key="2">
    <source>
        <dbReference type="EMBL" id="KAF5749277.1"/>
    </source>
</evidence>
<dbReference type="GO" id="GO:0009627">
    <property type="term" value="P:systemic acquired resistance"/>
    <property type="evidence" value="ECO:0007669"/>
    <property type="project" value="InterPro"/>
</dbReference>
<evidence type="ECO:0000259" key="1">
    <source>
        <dbReference type="PROSITE" id="PS50842"/>
    </source>
</evidence>
<organism evidence="2 3">
    <name type="scientific">Tripterygium wilfordii</name>
    <name type="common">Thunder God vine</name>
    <dbReference type="NCBI Taxonomy" id="458696"/>
    <lineage>
        <taxon>Eukaryota</taxon>
        <taxon>Viridiplantae</taxon>
        <taxon>Streptophyta</taxon>
        <taxon>Embryophyta</taxon>
        <taxon>Tracheophyta</taxon>
        <taxon>Spermatophyta</taxon>
        <taxon>Magnoliopsida</taxon>
        <taxon>eudicotyledons</taxon>
        <taxon>Gunneridae</taxon>
        <taxon>Pentapetalae</taxon>
        <taxon>rosids</taxon>
        <taxon>fabids</taxon>
        <taxon>Celastrales</taxon>
        <taxon>Celastraceae</taxon>
        <taxon>Tripterygium</taxon>
    </lineage>
</organism>
<dbReference type="PROSITE" id="PS50842">
    <property type="entry name" value="EXPANSIN_EG45"/>
    <property type="match status" value="1"/>
</dbReference>
<feature type="domain" description="Expansin-like EG45" evidence="1">
    <location>
        <begin position="11"/>
        <end position="116"/>
    </location>
</feature>
<dbReference type="GO" id="GO:0048046">
    <property type="term" value="C:apoplast"/>
    <property type="evidence" value="ECO:0007669"/>
    <property type="project" value="InterPro"/>
</dbReference>
<dbReference type="Proteomes" id="UP000593562">
    <property type="component" value="Unassembled WGS sequence"/>
</dbReference>
<dbReference type="InterPro" id="IPR044206">
    <property type="entry name" value="EGC1/2"/>
</dbReference>
<protein>
    <submittedName>
        <fullName evidence="2">EG45-like domain containing protein</fullName>
    </submittedName>
</protein>
<dbReference type="EMBL" id="JAAARO010000004">
    <property type="protein sequence ID" value="KAF5749277.1"/>
    <property type="molecule type" value="Genomic_DNA"/>
</dbReference>
<accession>A0A7J7DSK1</accession>
<dbReference type="SUPFAM" id="SSF50685">
    <property type="entry name" value="Barwin-like endoglucanases"/>
    <property type="match status" value="1"/>
</dbReference>
<sequence>MFSLVSALRGSGSATYEEPPYHYSGCPGFHDVRPGKVAKATKKIWNDGAVCGKEIMVMCIDGREGDVSPCNHLNAYVRVKIGGYCDKCKGVLVLTEEAFASIATTDVRAVEIAYAQ</sequence>
<evidence type="ECO:0000313" key="3">
    <source>
        <dbReference type="Proteomes" id="UP000593562"/>
    </source>
</evidence>
<reference evidence="2 3" key="1">
    <citation type="journal article" date="2020" name="Nat. Commun.">
        <title>Genome of Tripterygium wilfordii and identification of cytochrome P450 involved in triptolide biosynthesis.</title>
        <authorList>
            <person name="Tu L."/>
            <person name="Su P."/>
            <person name="Zhang Z."/>
            <person name="Gao L."/>
            <person name="Wang J."/>
            <person name="Hu T."/>
            <person name="Zhou J."/>
            <person name="Zhang Y."/>
            <person name="Zhao Y."/>
            <person name="Liu Y."/>
            <person name="Song Y."/>
            <person name="Tong Y."/>
            <person name="Lu Y."/>
            <person name="Yang J."/>
            <person name="Xu C."/>
            <person name="Jia M."/>
            <person name="Peters R.J."/>
            <person name="Huang L."/>
            <person name="Gao W."/>
        </authorList>
    </citation>
    <scope>NUCLEOTIDE SEQUENCE [LARGE SCALE GENOMIC DNA]</scope>
    <source>
        <strain evidence="3">cv. XIE 37</strain>
        <tissue evidence="2">Leaf</tissue>
    </source>
</reference>
<dbReference type="PANTHER" id="PTHR47295:SF4">
    <property type="entry name" value="EXPANSIN-LIKE EG45 DOMAIN-CONTAINING PROTEIN"/>
    <property type="match status" value="1"/>
</dbReference>
<dbReference type="PANTHER" id="PTHR47295">
    <property type="entry name" value="EG45-LIKE DOMAIN CONTAINING PROTEIN 1-RELATED"/>
    <property type="match status" value="1"/>
</dbReference>
<dbReference type="InterPro" id="IPR007112">
    <property type="entry name" value="Expansin/allergen_DPBB_dom"/>
</dbReference>
<dbReference type="AlphaFoldDB" id="A0A7J7DSK1"/>